<dbReference type="EMBL" id="JACXSK010000004">
    <property type="protein sequence ID" value="MBD3123012.1"/>
    <property type="molecule type" value="Genomic_DNA"/>
</dbReference>
<feature type="transmembrane region" description="Helical" evidence="1">
    <location>
        <begin position="143"/>
        <end position="160"/>
    </location>
</feature>
<feature type="transmembrane region" description="Helical" evidence="1">
    <location>
        <begin position="205"/>
        <end position="224"/>
    </location>
</feature>
<name>A0A8I0G117_CITBR</name>
<feature type="transmembrane region" description="Helical" evidence="1">
    <location>
        <begin position="167"/>
        <end position="185"/>
    </location>
</feature>
<keyword evidence="1" id="KW-1133">Transmembrane helix</keyword>
<evidence type="ECO:0000256" key="1">
    <source>
        <dbReference type="SAM" id="Phobius"/>
    </source>
</evidence>
<sequence length="453" mass="51600">MNTSRLSMDGVKKTLFIVPYLAIAAVSVFLTLLQRPGYILWGDSYVRWGFAKKIAENGLFYDYSLLGFENWHNTFPTVLQGTFWSIVPSLTAFSMSQAFITISSSYLLFNCFFRKRISLIVSLLFFLYPVNAVFSVMHMPDAMIVPFVMLSVVVFIKRNILSEKTSIYFYYLIIFTLFICSVWVRPSFAVTAPVYAWFVFDRYKIKIIMAITLTVFTALTMNMWDKVLNVVVFSPASVGMASEIAGISKATDGRVCYDCLDKYGSTENSRKFYSDSDIGKSLGGEQPALVPAKVASKDNSREIFGLYVNAIKEAPIEFIKMKTRKTMLLIGVTEPVFFTGAYDSSEDEKLSELCSNCKMSKHREEINYTAMRSVIVSYFPIHPWVLILFSSVCVILCPKGKRKDVGFIVCVGIAFYSSFILNLQRIEFRYFYLTWVMLCHASIISLLLKLKNK</sequence>
<evidence type="ECO:0000313" key="2">
    <source>
        <dbReference type="EMBL" id="MBD3123012.1"/>
    </source>
</evidence>
<feature type="transmembrane region" description="Helical" evidence="1">
    <location>
        <begin position="14"/>
        <end position="33"/>
    </location>
</feature>
<dbReference type="RefSeq" id="WP_109017547.1">
    <property type="nucleotide sequence ID" value="NZ_CP099374.1"/>
</dbReference>
<feature type="transmembrane region" description="Helical" evidence="1">
    <location>
        <begin position="116"/>
        <end position="137"/>
    </location>
</feature>
<organism evidence="2 3">
    <name type="scientific">Citrobacter braakii</name>
    <dbReference type="NCBI Taxonomy" id="57706"/>
    <lineage>
        <taxon>Bacteria</taxon>
        <taxon>Pseudomonadati</taxon>
        <taxon>Pseudomonadota</taxon>
        <taxon>Gammaproteobacteria</taxon>
        <taxon>Enterobacterales</taxon>
        <taxon>Enterobacteriaceae</taxon>
        <taxon>Citrobacter</taxon>
        <taxon>Citrobacter freundii complex</taxon>
    </lineage>
</organism>
<gene>
    <name evidence="2" type="ORF">ID160_10050</name>
</gene>
<feature type="transmembrane region" description="Helical" evidence="1">
    <location>
        <begin position="405"/>
        <end position="424"/>
    </location>
</feature>
<evidence type="ECO:0000313" key="3">
    <source>
        <dbReference type="Proteomes" id="UP000605024"/>
    </source>
</evidence>
<protein>
    <submittedName>
        <fullName evidence="2">Uncharacterized protein</fullName>
    </submittedName>
</protein>
<dbReference type="AlphaFoldDB" id="A0A8I0G117"/>
<feature type="transmembrane region" description="Helical" evidence="1">
    <location>
        <begin position="430"/>
        <end position="448"/>
    </location>
</feature>
<dbReference type="Proteomes" id="UP000605024">
    <property type="component" value="Unassembled WGS sequence"/>
</dbReference>
<reference evidence="2" key="1">
    <citation type="submission" date="2020-09" db="EMBL/GenBank/DDBJ databases">
        <title>Characterization of IncC plasmids in Enterobacterales of food-producing animals originating from China.</title>
        <authorList>
            <person name="Zhang Y."/>
            <person name="Lei C.-W."/>
        </authorList>
    </citation>
    <scope>NUCLEOTIDE SEQUENCE</scope>
    <source>
        <strain evidence="2">CC1</strain>
    </source>
</reference>
<comment type="caution">
    <text evidence="2">The sequence shown here is derived from an EMBL/GenBank/DDBJ whole genome shotgun (WGS) entry which is preliminary data.</text>
</comment>
<feature type="transmembrane region" description="Helical" evidence="1">
    <location>
        <begin position="381"/>
        <end position="398"/>
    </location>
</feature>
<accession>A0A8I0G117</accession>
<proteinExistence type="predicted"/>
<keyword evidence="1" id="KW-0812">Transmembrane</keyword>
<feature type="transmembrane region" description="Helical" evidence="1">
    <location>
        <begin position="83"/>
        <end position="109"/>
    </location>
</feature>
<keyword evidence="1" id="KW-0472">Membrane</keyword>